<accession>A0A229UNZ5</accession>
<dbReference type="Proteomes" id="UP000215509">
    <property type="component" value="Unassembled WGS sequence"/>
</dbReference>
<organism evidence="2 3">
    <name type="scientific">Paenibacillus rigui</name>
    <dbReference type="NCBI Taxonomy" id="554312"/>
    <lineage>
        <taxon>Bacteria</taxon>
        <taxon>Bacillati</taxon>
        <taxon>Bacillota</taxon>
        <taxon>Bacilli</taxon>
        <taxon>Bacillales</taxon>
        <taxon>Paenibacillaceae</taxon>
        <taxon>Paenibacillus</taxon>
    </lineage>
</organism>
<dbReference type="InterPro" id="IPR036291">
    <property type="entry name" value="NAD(P)-bd_dom_sf"/>
</dbReference>
<keyword evidence="3" id="KW-1185">Reference proteome</keyword>
<dbReference type="AlphaFoldDB" id="A0A229UNZ5"/>
<dbReference type="PANTHER" id="PTHR47129">
    <property type="entry name" value="QUINONE OXIDOREDUCTASE 2"/>
    <property type="match status" value="1"/>
</dbReference>
<dbReference type="RefSeq" id="WP_094015939.1">
    <property type="nucleotide sequence ID" value="NZ_NMQW01000023.1"/>
</dbReference>
<dbReference type="InterPro" id="IPR052718">
    <property type="entry name" value="NmrA-type_oxidoreductase"/>
</dbReference>
<comment type="caution">
    <text evidence="2">The sequence shown here is derived from an EMBL/GenBank/DDBJ whole genome shotgun (WGS) entry which is preliminary data.</text>
</comment>
<reference evidence="2 3" key="1">
    <citation type="submission" date="2017-07" db="EMBL/GenBank/DDBJ databases">
        <title>Genome sequencing and assembly of Paenibacillus rigui.</title>
        <authorList>
            <person name="Mayilraj S."/>
        </authorList>
    </citation>
    <scope>NUCLEOTIDE SEQUENCE [LARGE SCALE GENOMIC DNA]</scope>
    <source>
        <strain evidence="2 3">JCM 16352</strain>
    </source>
</reference>
<sequence>MSIVITGANGKLGSLIIEKLLHQMPSDQIIACVRQPERASRFKERGVEVRFCDYDRPESLSEAFRGAARLLLISSSHPDDTVRMRQHAHAIEAAKQAKVGHLLYTSFAFPHAGSIPLTHLHLATEHAILASGIPYTLLRNALYIDFVGVLGLIDGLASSDELIVPPGDWRFNSLTRDDLASGIASVLSQPDPHMNATYELTSPRPWGFEELALALSELTGAHIALRHDSGVDHWMYHFLQKIDTASTSLDLEKLMGAPAASLRASIGQILPLSRKN</sequence>
<dbReference type="InterPro" id="IPR016040">
    <property type="entry name" value="NAD(P)-bd_dom"/>
</dbReference>
<dbReference type="SUPFAM" id="SSF51735">
    <property type="entry name" value="NAD(P)-binding Rossmann-fold domains"/>
    <property type="match status" value="1"/>
</dbReference>
<gene>
    <name evidence="2" type="ORF">CF651_16365</name>
</gene>
<evidence type="ECO:0000313" key="2">
    <source>
        <dbReference type="EMBL" id="OXM85176.1"/>
    </source>
</evidence>
<dbReference type="Pfam" id="PF13460">
    <property type="entry name" value="NAD_binding_10"/>
    <property type="match status" value="1"/>
</dbReference>
<name>A0A229UNZ5_9BACL</name>
<dbReference type="Gene3D" id="3.90.25.10">
    <property type="entry name" value="UDP-galactose 4-epimerase, domain 1"/>
    <property type="match status" value="1"/>
</dbReference>
<dbReference type="OrthoDB" id="152510at2"/>
<evidence type="ECO:0000313" key="3">
    <source>
        <dbReference type="Proteomes" id="UP000215509"/>
    </source>
</evidence>
<proteinExistence type="predicted"/>
<evidence type="ECO:0000259" key="1">
    <source>
        <dbReference type="Pfam" id="PF13460"/>
    </source>
</evidence>
<dbReference type="Gene3D" id="3.40.50.720">
    <property type="entry name" value="NAD(P)-binding Rossmann-like Domain"/>
    <property type="match status" value="1"/>
</dbReference>
<protein>
    <submittedName>
        <fullName evidence="2">NAD(P)-dependent oxidoreductase</fullName>
    </submittedName>
</protein>
<dbReference type="PANTHER" id="PTHR47129:SF1">
    <property type="entry name" value="NMRA-LIKE DOMAIN-CONTAINING PROTEIN"/>
    <property type="match status" value="1"/>
</dbReference>
<feature type="domain" description="NAD(P)-binding" evidence="1">
    <location>
        <begin position="7"/>
        <end position="190"/>
    </location>
</feature>
<dbReference type="EMBL" id="NMQW01000023">
    <property type="protein sequence ID" value="OXM85176.1"/>
    <property type="molecule type" value="Genomic_DNA"/>
</dbReference>